<gene>
    <name evidence="1" type="ORF">GCM10010357_65920</name>
</gene>
<evidence type="ECO:0000313" key="1">
    <source>
        <dbReference type="EMBL" id="GAA0435248.1"/>
    </source>
</evidence>
<comment type="caution">
    <text evidence="1">The sequence shown here is derived from an EMBL/GenBank/DDBJ whole genome shotgun (WGS) entry which is preliminary data.</text>
</comment>
<proteinExistence type="predicted"/>
<dbReference type="Proteomes" id="UP001500879">
    <property type="component" value="Unassembled WGS sequence"/>
</dbReference>
<name>A0ABP3J0F6_9ACTN</name>
<protein>
    <submittedName>
        <fullName evidence="1">Uncharacterized protein</fullName>
    </submittedName>
</protein>
<accession>A0ABP3J0F6</accession>
<keyword evidence="2" id="KW-1185">Reference proteome</keyword>
<evidence type="ECO:0000313" key="2">
    <source>
        <dbReference type="Proteomes" id="UP001500879"/>
    </source>
</evidence>
<dbReference type="Pfam" id="PF19979">
    <property type="entry name" value="DUF6415"/>
    <property type="match status" value="1"/>
</dbReference>
<reference evidence="2" key="1">
    <citation type="journal article" date="2019" name="Int. J. Syst. Evol. Microbiol.">
        <title>The Global Catalogue of Microorganisms (GCM) 10K type strain sequencing project: providing services to taxonomists for standard genome sequencing and annotation.</title>
        <authorList>
            <consortium name="The Broad Institute Genomics Platform"/>
            <consortium name="The Broad Institute Genome Sequencing Center for Infectious Disease"/>
            <person name="Wu L."/>
            <person name="Ma J."/>
        </authorList>
    </citation>
    <scope>NUCLEOTIDE SEQUENCE [LARGE SCALE GENOMIC DNA]</scope>
    <source>
        <strain evidence="2">JCM 4788</strain>
    </source>
</reference>
<dbReference type="RefSeq" id="WP_344032248.1">
    <property type="nucleotide sequence ID" value="NZ_BAAABX010000081.1"/>
</dbReference>
<organism evidence="1 2">
    <name type="scientific">Streptomyces luteireticuli</name>
    <dbReference type="NCBI Taxonomy" id="173858"/>
    <lineage>
        <taxon>Bacteria</taxon>
        <taxon>Bacillati</taxon>
        <taxon>Actinomycetota</taxon>
        <taxon>Actinomycetes</taxon>
        <taxon>Kitasatosporales</taxon>
        <taxon>Streptomycetaceae</taxon>
        <taxon>Streptomyces</taxon>
    </lineage>
</organism>
<dbReference type="EMBL" id="BAAABX010000081">
    <property type="protein sequence ID" value="GAA0435248.1"/>
    <property type="molecule type" value="Genomic_DNA"/>
</dbReference>
<dbReference type="InterPro" id="IPR046300">
    <property type="entry name" value="DUF6415"/>
</dbReference>
<sequence length="139" mass="14583">MPVWPGTGMTHGGRRAEAACDADIVALADSLLGAPAHIMPPMGKVSSATVLLRRYILTASGAVRAGAAELLPRDDPRRVAAEKAVDEALHRVERVGPGDGLRSAFGYARSLAQSARELRGHLQKLALVAEAKNKKKGIG</sequence>